<proteinExistence type="predicted"/>
<evidence type="ECO:0000313" key="4">
    <source>
        <dbReference type="Proteomes" id="UP000769157"/>
    </source>
</evidence>
<dbReference type="InterPro" id="IPR028095">
    <property type="entry name" value="Mso1_N_dom"/>
</dbReference>
<dbReference type="GeneID" id="70233422"/>
<feature type="compositionally biased region" description="Polar residues" evidence="1">
    <location>
        <begin position="134"/>
        <end position="166"/>
    </location>
</feature>
<name>A0A9P8T7M1_9ASCO</name>
<dbReference type="OrthoDB" id="2683368at2759"/>
<feature type="domain" description="Mso1 N-terminal" evidence="2">
    <location>
        <begin position="15"/>
        <end position="50"/>
    </location>
</feature>
<organism evidence="3 4">
    <name type="scientific">Ogataea philodendri</name>
    <dbReference type="NCBI Taxonomy" id="1378263"/>
    <lineage>
        <taxon>Eukaryota</taxon>
        <taxon>Fungi</taxon>
        <taxon>Dikarya</taxon>
        <taxon>Ascomycota</taxon>
        <taxon>Saccharomycotina</taxon>
        <taxon>Pichiomycetes</taxon>
        <taxon>Pichiales</taxon>
        <taxon>Pichiaceae</taxon>
        <taxon>Ogataea</taxon>
    </lineage>
</organism>
<dbReference type="RefSeq" id="XP_046063596.1">
    <property type="nucleotide sequence ID" value="XM_046202217.1"/>
</dbReference>
<dbReference type="Proteomes" id="UP000769157">
    <property type="component" value="Unassembled WGS sequence"/>
</dbReference>
<sequence length="166" mass="18940">MFRKFKEFSTDIKTSIRREEKDGKHQDETVVHLTMVKFFRERDMQTPEWLESKQDRIHAQNRLSLDKFQSGIKEANHALVEQVEHIPRITSRFSPQKSAEPTPTQTSNTNGIPQAPLPRRTVTAPNAATKAAHNITSRFSPAPRSQSTSAHGAPRPTNSRFNVRKV</sequence>
<dbReference type="AlphaFoldDB" id="A0A9P8T7M1"/>
<protein>
    <recommendedName>
        <fullName evidence="2">Mso1 N-terminal domain-containing protein</fullName>
    </recommendedName>
</protein>
<feature type="region of interest" description="Disordered" evidence="1">
    <location>
        <begin position="86"/>
        <end position="166"/>
    </location>
</feature>
<dbReference type="Pfam" id="PF14475">
    <property type="entry name" value="Mso1_Sec1_bdg"/>
    <property type="match status" value="1"/>
</dbReference>
<feature type="compositionally biased region" description="Polar residues" evidence="1">
    <location>
        <begin position="91"/>
        <end position="112"/>
    </location>
</feature>
<dbReference type="EMBL" id="JAEUBE010000137">
    <property type="protein sequence ID" value="KAH3669333.1"/>
    <property type="molecule type" value="Genomic_DNA"/>
</dbReference>
<reference evidence="3" key="1">
    <citation type="journal article" date="2021" name="Open Biol.">
        <title>Shared evolutionary footprints suggest mitochondrial oxidative damage underlies multiple complex I losses in fungi.</title>
        <authorList>
            <person name="Schikora-Tamarit M.A."/>
            <person name="Marcet-Houben M."/>
            <person name="Nosek J."/>
            <person name="Gabaldon T."/>
        </authorList>
    </citation>
    <scope>NUCLEOTIDE SEQUENCE</scope>
    <source>
        <strain evidence="3">CBS6075</strain>
    </source>
</reference>
<reference evidence="3" key="2">
    <citation type="submission" date="2021-01" db="EMBL/GenBank/DDBJ databases">
        <authorList>
            <person name="Schikora-Tamarit M.A."/>
        </authorList>
    </citation>
    <scope>NUCLEOTIDE SEQUENCE</scope>
    <source>
        <strain evidence="3">CBS6075</strain>
    </source>
</reference>
<evidence type="ECO:0000256" key="1">
    <source>
        <dbReference type="SAM" id="MobiDB-lite"/>
    </source>
</evidence>
<comment type="caution">
    <text evidence="3">The sequence shown here is derived from an EMBL/GenBank/DDBJ whole genome shotgun (WGS) entry which is preliminary data.</text>
</comment>
<evidence type="ECO:0000313" key="3">
    <source>
        <dbReference type="EMBL" id="KAH3669333.1"/>
    </source>
</evidence>
<keyword evidence="4" id="KW-1185">Reference proteome</keyword>
<evidence type="ECO:0000259" key="2">
    <source>
        <dbReference type="Pfam" id="PF14475"/>
    </source>
</evidence>
<gene>
    <name evidence="3" type="ORF">OGAPHI_001454</name>
</gene>
<accession>A0A9P8T7M1</accession>